<keyword evidence="3" id="KW-1185">Reference proteome</keyword>
<proteinExistence type="predicted"/>
<dbReference type="PANTHER" id="PTHR33499">
    <property type="entry name" value="OS12G0282400 PROTEIN-RELATED"/>
    <property type="match status" value="1"/>
</dbReference>
<sequence length="518" mass="57141">MGSSSKNLKQSFLPHGALARGRGQSLKSMGSVRVTAEKRTLIDPTNKMLETLRSKSVQGTSIGKSKGCSTTYSDRNELASEKNLMQPGLDLIEDETSFPHENLDVMQETAISKPAKEKGQNFTSVCSSKESKNLMPPGFDPIEVDTLISYDDLEVMGRGKGFTSLSSVGGSVEKRKMIGNNKEKDIRQTFTSMGSVKGSIVVQGTSIGKSKDCSAAYSDRNELASDKNLVQPGLDLIEDETSFPHENLDVMQKTARSKLAKEKGQNFTSVCFSKKSKNLMQPGFDPIEVDTLISYDDLEVMGRGKRFISLSSVRGSVEKRKMIENNKGLNSAGYDQNIVAQKTNVVPPYFDAIECDTSFPHDNHEVMQDTLRRKSGKANRGIFTSVDSGRGSTFQQRTSIRTSKGYSAVSSDTNVLAHNKNLRQPDFSQIEHDTAFPHDDLEVMQQDLRSKSGPNLCKVVQDLNPKSLESLFIIIEVVGDHHALFLRHLGSLVRDRNMCPFAGTLMDVSKLIWNTCVP</sequence>
<dbReference type="PANTHER" id="PTHR33499:SF35">
    <property type="entry name" value="TRANSPOSASE MUDR PLANT DOMAIN-CONTAINING PROTEIN"/>
    <property type="match status" value="1"/>
</dbReference>
<dbReference type="Proteomes" id="UP000824120">
    <property type="component" value="Chromosome 11"/>
</dbReference>
<evidence type="ECO:0000256" key="1">
    <source>
        <dbReference type="SAM" id="MobiDB-lite"/>
    </source>
</evidence>
<comment type="caution">
    <text evidence="2">The sequence shown here is derived from an EMBL/GenBank/DDBJ whole genome shotgun (WGS) entry which is preliminary data.</text>
</comment>
<organism evidence="2 3">
    <name type="scientific">Solanum commersonii</name>
    <name type="common">Commerson's wild potato</name>
    <name type="synonym">Commerson's nightshade</name>
    <dbReference type="NCBI Taxonomy" id="4109"/>
    <lineage>
        <taxon>Eukaryota</taxon>
        <taxon>Viridiplantae</taxon>
        <taxon>Streptophyta</taxon>
        <taxon>Embryophyta</taxon>
        <taxon>Tracheophyta</taxon>
        <taxon>Spermatophyta</taxon>
        <taxon>Magnoliopsida</taxon>
        <taxon>eudicotyledons</taxon>
        <taxon>Gunneridae</taxon>
        <taxon>Pentapetalae</taxon>
        <taxon>asterids</taxon>
        <taxon>lamiids</taxon>
        <taxon>Solanales</taxon>
        <taxon>Solanaceae</taxon>
        <taxon>Solanoideae</taxon>
        <taxon>Solaneae</taxon>
        <taxon>Solanum</taxon>
    </lineage>
</organism>
<accession>A0A9J5WQ83</accession>
<name>A0A9J5WQ83_SOLCO</name>
<reference evidence="2 3" key="1">
    <citation type="submission" date="2020-09" db="EMBL/GenBank/DDBJ databases">
        <title>De no assembly of potato wild relative species, Solanum commersonii.</title>
        <authorList>
            <person name="Cho K."/>
        </authorList>
    </citation>
    <scope>NUCLEOTIDE SEQUENCE [LARGE SCALE GENOMIC DNA]</scope>
    <source>
        <strain evidence="2">LZ3.2</strain>
        <tissue evidence="2">Leaf</tissue>
    </source>
</reference>
<protein>
    <submittedName>
        <fullName evidence="2">Uncharacterized protein</fullName>
    </submittedName>
</protein>
<evidence type="ECO:0000313" key="2">
    <source>
        <dbReference type="EMBL" id="KAG5577324.1"/>
    </source>
</evidence>
<evidence type="ECO:0000313" key="3">
    <source>
        <dbReference type="Proteomes" id="UP000824120"/>
    </source>
</evidence>
<feature type="compositionally biased region" description="Polar residues" evidence="1">
    <location>
        <begin position="1"/>
        <end position="10"/>
    </location>
</feature>
<dbReference type="AlphaFoldDB" id="A0A9J5WQ83"/>
<feature type="region of interest" description="Disordered" evidence="1">
    <location>
        <begin position="1"/>
        <end position="32"/>
    </location>
</feature>
<dbReference type="EMBL" id="JACXVP010000011">
    <property type="protein sequence ID" value="KAG5577324.1"/>
    <property type="molecule type" value="Genomic_DNA"/>
</dbReference>
<dbReference type="OrthoDB" id="1316298at2759"/>
<gene>
    <name evidence="2" type="ORF">H5410_057458</name>
</gene>